<accession>A0A8H7QP40</accession>
<organism evidence="1 2">
    <name type="scientific">Mucor saturninus</name>
    <dbReference type="NCBI Taxonomy" id="64648"/>
    <lineage>
        <taxon>Eukaryota</taxon>
        <taxon>Fungi</taxon>
        <taxon>Fungi incertae sedis</taxon>
        <taxon>Mucoromycota</taxon>
        <taxon>Mucoromycotina</taxon>
        <taxon>Mucoromycetes</taxon>
        <taxon>Mucorales</taxon>
        <taxon>Mucorineae</taxon>
        <taxon>Mucoraceae</taxon>
        <taxon>Mucor</taxon>
    </lineage>
</organism>
<protein>
    <submittedName>
        <fullName evidence="1">Uncharacterized protein</fullName>
    </submittedName>
</protein>
<reference evidence="1" key="1">
    <citation type="submission" date="2020-12" db="EMBL/GenBank/DDBJ databases">
        <title>Metabolic potential, ecology and presence of endohyphal bacteria is reflected in genomic diversity of Mucoromycotina.</title>
        <authorList>
            <person name="Muszewska A."/>
            <person name="Okrasinska A."/>
            <person name="Steczkiewicz K."/>
            <person name="Drgas O."/>
            <person name="Orlowska M."/>
            <person name="Perlinska-Lenart U."/>
            <person name="Aleksandrzak-Piekarczyk T."/>
            <person name="Szatraj K."/>
            <person name="Zielenkiewicz U."/>
            <person name="Pilsyk S."/>
            <person name="Malc E."/>
            <person name="Mieczkowski P."/>
            <person name="Kruszewska J.S."/>
            <person name="Biernat P."/>
            <person name="Pawlowska J."/>
        </authorList>
    </citation>
    <scope>NUCLEOTIDE SEQUENCE</scope>
    <source>
        <strain evidence="1">WA0000017839</strain>
    </source>
</reference>
<sequence>MLKPGYSFCKKELFPYNPFKINEKELRNYNLNEEEIKIIQSITIEDVLEDKLESFQKAFKPHMEQLIDKANKISKPTMIIAHVSGDDTIECRLVHCLFSEYLRTKANELGLYDIMPYDEVMESDLYLETPLTIFGSVLQIKKQIQTSNERNPPTIIPGNQKTERFKNPEDAGCMINIDFTLKSVEFSIEYVGIVERLRGKAENFKWQRPETYREFLCKFRDLSTTVTLSAFKQLKDNQGDNLYQLFSSETILDECFSRPNTSKPAKATKDHFESTADPFYIRSFLILYLIYLNKLITLEVNRKFVGECRNKDMGYVLTVQKKLLDTLYVSKKKLKGLLFTSGFLSQENECRKVRIFVRGEGCQPSIENYLQDLKFVIKSYFVTAQVHESHIQVTLHQVVGTSLIGEHAATIILKDKLINMDDVYDVLDKKIWLHTLPICPINYCCVHVDEETRDFHDYCPLQNYTYNRPNIRKLVLRMLKTNEASIDFDTYETLNIGYKCCCSIDICLRDIIEFGLKPVIEGIATVVTASLSNTKLFGNFTVNLLFVMGNVFNLRYDSAIYKTYALLLNDAINRGIESKGRDTTGIVLEESSFRTSQTKSWETPFMKDSFYEGNVAGVALPYLQWKRSDGGDKTIKAFKDDMFVIIQKGQPIPKDGFVINLTLRSGYEQIHSPVEKSMVKRSNTIDLDFLKIADTNNAPLEGSLCIGPCYYDKMFTLSLLPEKYVASRHIIIQIKNINHDFSIRFSAKMTGDNFDHKMEHQCTFLEQPLTLAYI</sequence>
<dbReference type="EMBL" id="JAEPRD010000176">
    <property type="protein sequence ID" value="KAG2195210.1"/>
    <property type="molecule type" value="Genomic_DNA"/>
</dbReference>
<evidence type="ECO:0000313" key="2">
    <source>
        <dbReference type="Proteomes" id="UP000603453"/>
    </source>
</evidence>
<dbReference type="Proteomes" id="UP000603453">
    <property type="component" value="Unassembled WGS sequence"/>
</dbReference>
<comment type="caution">
    <text evidence="1">The sequence shown here is derived from an EMBL/GenBank/DDBJ whole genome shotgun (WGS) entry which is preliminary data.</text>
</comment>
<dbReference type="AlphaFoldDB" id="A0A8H7QP40"/>
<keyword evidence="2" id="KW-1185">Reference proteome</keyword>
<evidence type="ECO:0000313" key="1">
    <source>
        <dbReference type="EMBL" id="KAG2195210.1"/>
    </source>
</evidence>
<proteinExistence type="predicted"/>
<name>A0A8H7QP40_9FUNG</name>
<gene>
    <name evidence="1" type="ORF">INT47_006741</name>
</gene>
<dbReference type="OrthoDB" id="2283500at2759"/>